<accession>A0A6G0TSU5</accession>
<comment type="caution">
    <text evidence="1">The sequence shown here is derived from an EMBL/GenBank/DDBJ whole genome shotgun (WGS) entry which is preliminary data.</text>
</comment>
<dbReference type="EMBL" id="VYZN01000017">
    <property type="protein sequence ID" value="KAE9537987.1"/>
    <property type="molecule type" value="Genomic_DNA"/>
</dbReference>
<name>A0A6G0TSU5_APHGL</name>
<organism evidence="1 2">
    <name type="scientific">Aphis glycines</name>
    <name type="common">Soybean aphid</name>
    <dbReference type="NCBI Taxonomy" id="307491"/>
    <lineage>
        <taxon>Eukaryota</taxon>
        <taxon>Metazoa</taxon>
        <taxon>Ecdysozoa</taxon>
        <taxon>Arthropoda</taxon>
        <taxon>Hexapoda</taxon>
        <taxon>Insecta</taxon>
        <taxon>Pterygota</taxon>
        <taxon>Neoptera</taxon>
        <taxon>Paraneoptera</taxon>
        <taxon>Hemiptera</taxon>
        <taxon>Sternorrhyncha</taxon>
        <taxon>Aphidomorpha</taxon>
        <taxon>Aphidoidea</taxon>
        <taxon>Aphididae</taxon>
        <taxon>Aphidini</taxon>
        <taxon>Aphis</taxon>
        <taxon>Aphis</taxon>
    </lineage>
</organism>
<reference evidence="1 2" key="1">
    <citation type="submission" date="2019-08" db="EMBL/GenBank/DDBJ databases">
        <title>The genome of the soybean aphid Biotype 1, its phylome, world population structure and adaptation to the North American continent.</title>
        <authorList>
            <person name="Giordano R."/>
            <person name="Donthu R.K."/>
            <person name="Hernandez A.G."/>
            <person name="Wright C.L."/>
            <person name="Zimin A.V."/>
        </authorList>
    </citation>
    <scope>NUCLEOTIDE SEQUENCE [LARGE SCALE GENOMIC DNA]</scope>
    <source>
        <tissue evidence="1">Whole aphids</tissue>
    </source>
</reference>
<protein>
    <submittedName>
        <fullName evidence="1">Uncharacterized protein</fullName>
    </submittedName>
</protein>
<dbReference type="AlphaFoldDB" id="A0A6G0TSU5"/>
<evidence type="ECO:0000313" key="2">
    <source>
        <dbReference type="Proteomes" id="UP000475862"/>
    </source>
</evidence>
<sequence length="197" mass="23158">MHAVTTVFFKLTILNIPTEKRSYLKFIAFLTTWEFPKMITIISTMYMTCNSQLTQELNNVKYKYLQLGEKSFLTHSAYNACILFVVRYIHNDQIVINARISIVRIVKDLYDSPFNAPPASNNLLRGKCFSLFTPVFLRTRKALNSIAVTYLTNLFQSKKKLEILRNGIAHVIMLDMNDMIRHYLKFRIFVRNFHEML</sequence>
<dbReference type="Proteomes" id="UP000475862">
    <property type="component" value="Unassembled WGS sequence"/>
</dbReference>
<proteinExistence type="predicted"/>
<keyword evidence="2" id="KW-1185">Reference proteome</keyword>
<gene>
    <name evidence="1" type="ORF">AGLY_005959</name>
</gene>
<evidence type="ECO:0000313" key="1">
    <source>
        <dbReference type="EMBL" id="KAE9537987.1"/>
    </source>
</evidence>